<feature type="region of interest" description="Disordered" evidence="1">
    <location>
        <begin position="25"/>
        <end position="57"/>
    </location>
</feature>
<sequence>MASSWRGQPLGIYVSPHILGLHASPCEQAKPNNETHVGPPCSSELEAGRKSHHPELGRHMHAGQSRNASSCGHFLLNTQRRRLVGNEGPLLWGVYESPCWPDRGTLGLSAGWAFAVGLAVPAGKMATETRPPLVFPLSEVDRKTSGRGPFSVTEVAPRRVSFFRLFVTAFCSRKFPSSSCRELGLLPFRSPGRHRVTPSA</sequence>
<dbReference type="AlphaFoldDB" id="A0A9P9EVR4"/>
<dbReference type="OrthoDB" id="10419913at2759"/>
<organism evidence="2 3">
    <name type="scientific">Dactylonectria macrodidyma</name>
    <dbReference type="NCBI Taxonomy" id="307937"/>
    <lineage>
        <taxon>Eukaryota</taxon>
        <taxon>Fungi</taxon>
        <taxon>Dikarya</taxon>
        <taxon>Ascomycota</taxon>
        <taxon>Pezizomycotina</taxon>
        <taxon>Sordariomycetes</taxon>
        <taxon>Hypocreomycetidae</taxon>
        <taxon>Hypocreales</taxon>
        <taxon>Nectriaceae</taxon>
        <taxon>Dactylonectria</taxon>
    </lineage>
</organism>
<comment type="caution">
    <text evidence="2">The sequence shown here is derived from an EMBL/GenBank/DDBJ whole genome shotgun (WGS) entry which is preliminary data.</text>
</comment>
<feature type="compositionally biased region" description="Basic and acidic residues" evidence="1">
    <location>
        <begin position="46"/>
        <end position="57"/>
    </location>
</feature>
<keyword evidence="3" id="KW-1185">Reference proteome</keyword>
<proteinExistence type="predicted"/>
<gene>
    <name evidence="2" type="ORF">EDB81DRAFT_494652</name>
</gene>
<reference evidence="2" key="1">
    <citation type="journal article" date="2021" name="Nat. Commun.">
        <title>Genetic determinants of endophytism in the Arabidopsis root mycobiome.</title>
        <authorList>
            <person name="Mesny F."/>
            <person name="Miyauchi S."/>
            <person name="Thiergart T."/>
            <person name="Pickel B."/>
            <person name="Atanasova L."/>
            <person name="Karlsson M."/>
            <person name="Huettel B."/>
            <person name="Barry K.W."/>
            <person name="Haridas S."/>
            <person name="Chen C."/>
            <person name="Bauer D."/>
            <person name="Andreopoulos W."/>
            <person name="Pangilinan J."/>
            <person name="LaButti K."/>
            <person name="Riley R."/>
            <person name="Lipzen A."/>
            <person name="Clum A."/>
            <person name="Drula E."/>
            <person name="Henrissat B."/>
            <person name="Kohler A."/>
            <person name="Grigoriev I.V."/>
            <person name="Martin F.M."/>
            <person name="Hacquard S."/>
        </authorList>
    </citation>
    <scope>NUCLEOTIDE SEQUENCE</scope>
    <source>
        <strain evidence="2">MPI-CAGE-AT-0147</strain>
    </source>
</reference>
<accession>A0A9P9EVR4</accession>
<name>A0A9P9EVR4_9HYPO</name>
<dbReference type="Proteomes" id="UP000738349">
    <property type="component" value="Unassembled WGS sequence"/>
</dbReference>
<evidence type="ECO:0000256" key="1">
    <source>
        <dbReference type="SAM" id="MobiDB-lite"/>
    </source>
</evidence>
<dbReference type="EMBL" id="JAGMUV010000008">
    <property type="protein sequence ID" value="KAH7146489.1"/>
    <property type="molecule type" value="Genomic_DNA"/>
</dbReference>
<evidence type="ECO:0000313" key="3">
    <source>
        <dbReference type="Proteomes" id="UP000738349"/>
    </source>
</evidence>
<protein>
    <submittedName>
        <fullName evidence="2">Uncharacterized protein</fullName>
    </submittedName>
</protein>
<evidence type="ECO:0000313" key="2">
    <source>
        <dbReference type="EMBL" id="KAH7146489.1"/>
    </source>
</evidence>